<organism evidence="10 11">
    <name type="scientific">Leptospira brenneri</name>
    <dbReference type="NCBI Taxonomy" id="2023182"/>
    <lineage>
        <taxon>Bacteria</taxon>
        <taxon>Pseudomonadati</taxon>
        <taxon>Spirochaetota</taxon>
        <taxon>Spirochaetia</taxon>
        <taxon>Leptospirales</taxon>
        <taxon>Leptospiraceae</taxon>
        <taxon>Leptospira</taxon>
    </lineage>
</organism>
<dbReference type="PROSITE" id="PS51671">
    <property type="entry name" value="ACT"/>
    <property type="match status" value="1"/>
</dbReference>
<evidence type="ECO:0000313" key="11">
    <source>
        <dbReference type="Proteomes" id="UP000297891"/>
    </source>
</evidence>
<dbReference type="PANTHER" id="PTHR30239:SF0">
    <property type="entry name" value="ACETOLACTATE SYNTHASE SMALL SUBUNIT 1, CHLOROPLASTIC"/>
    <property type="match status" value="1"/>
</dbReference>
<comment type="caution">
    <text evidence="10">The sequence shown here is derived from an EMBL/GenBank/DDBJ whole genome shotgun (WGS) entry which is preliminary data.</text>
</comment>
<dbReference type="InterPro" id="IPR039557">
    <property type="entry name" value="AHAS_ACT"/>
</dbReference>
<evidence type="ECO:0000256" key="1">
    <source>
        <dbReference type="ARBA" id="ARBA00004974"/>
    </source>
</evidence>
<dbReference type="FunFam" id="3.30.70.260:FF:000001">
    <property type="entry name" value="Acetolactate synthase, small subunit"/>
    <property type="match status" value="1"/>
</dbReference>
<evidence type="ECO:0000256" key="6">
    <source>
        <dbReference type="ARBA" id="ARBA00023304"/>
    </source>
</evidence>
<comment type="similarity">
    <text evidence="3 8">Belongs to the acetolactate synthase small subunit family.</text>
</comment>
<reference evidence="10" key="1">
    <citation type="journal article" date="2019" name="PLoS Negl. Trop. Dis.">
        <title>Revisiting the worldwide diversity of Leptospira species in the environment.</title>
        <authorList>
            <person name="Vincent A.T."/>
            <person name="Schiettekatte O."/>
            <person name="Bourhy P."/>
            <person name="Veyrier F.J."/>
            <person name="Picardeau M."/>
        </authorList>
    </citation>
    <scope>NUCLEOTIDE SEQUENCE [LARGE SCALE GENOMIC DNA]</scope>
    <source>
        <strain evidence="10">201800277</strain>
    </source>
</reference>
<gene>
    <name evidence="10" type="primary">ilvN</name>
    <name evidence="10" type="ORF">EHQ30_00465</name>
</gene>
<dbReference type="Pfam" id="PF10369">
    <property type="entry name" value="ALS_ss_C"/>
    <property type="match status" value="1"/>
</dbReference>
<keyword evidence="11" id="KW-1185">Reference proteome</keyword>
<dbReference type="InterPro" id="IPR002912">
    <property type="entry name" value="ACT_dom"/>
</dbReference>
<dbReference type="Pfam" id="PF22629">
    <property type="entry name" value="ACT_AHAS_ss"/>
    <property type="match status" value="1"/>
</dbReference>
<dbReference type="CDD" id="cd04878">
    <property type="entry name" value="ACT_AHAS"/>
    <property type="match status" value="1"/>
</dbReference>
<dbReference type="Proteomes" id="UP000297891">
    <property type="component" value="Unassembled WGS sequence"/>
</dbReference>
<dbReference type="SUPFAM" id="SSF55021">
    <property type="entry name" value="ACT-like"/>
    <property type="match status" value="2"/>
</dbReference>
<evidence type="ECO:0000256" key="4">
    <source>
        <dbReference type="ARBA" id="ARBA00011744"/>
    </source>
</evidence>
<dbReference type="GO" id="GO:0009097">
    <property type="term" value="P:isoleucine biosynthetic process"/>
    <property type="evidence" value="ECO:0007669"/>
    <property type="project" value="UniProtKB-UniRule"/>
</dbReference>
<dbReference type="GO" id="GO:1990610">
    <property type="term" value="F:acetolactate synthase regulator activity"/>
    <property type="evidence" value="ECO:0007669"/>
    <property type="project" value="UniProtKB-UniRule"/>
</dbReference>
<evidence type="ECO:0000256" key="2">
    <source>
        <dbReference type="ARBA" id="ARBA00005025"/>
    </source>
</evidence>
<sequence length="162" mass="17843">MKHTLSILVNNHPGVMSHVSGLFTRRGYNIDSIAVGVTDNVDVSSMTIVLNGDDFIVGQVKNQLLKLPDVLKVQDMAYASSVQRELVLISFSITETNRSEALTICNGFDVKILEMTEDSLLIEFSGNSRQVTNVISVIKPFGIREISRTGQIAIAYRNQNSV</sequence>
<dbReference type="Gene3D" id="3.30.70.1150">
    <property type="entry name" value="ACT-like. Chain A, domain 2"/>
    <property type="match status" value="1"/>
</dbReference>
<accession>A0A2M9Y0N5</accession>
<keyword evidence="5 8" id="KW-0028">Amino-acid biosynthesis</keyword>
<comment type="subunit">
    <text evidence="4 8">Dimer of large and small chains.</text>
</comment>
<dbReference type="InterPro" id="IPR027271">
    <property type="entry name" value="Acetolactate_synth/TF_NikR_C"/>
</dbReference>
<dbReference type="GO" id="GO:0005829">
    <property type="term" value="C:cytosol"/>
    <property type="evidence" value="ECO:0007669"/>
    <property type="project" value="TreeGrafter"/>
</dbReference>
<dbReference type="EMBL" id="RQFP01000001">
    <property type="protein sequence ID" value="TGK95157.1"/>
    <property type="molecule type" value="Genomic_DNA"/>
</dbReference>
<dbReference type="GO" id="GO:0009099">
    <property type="term" value="P:L-valine biosynthetic process"/>
    <property type="evidence" value="ECO:0007669"/>
    <property type="project" value="UniProtKB-UniRule"/>
</dbReference>
<evidence type="ECO:0000256" key="8">
    <source>
        <dbReference type="RuleBase" id="RU368092"/>
    </source>
</evidence>
<dbReference type="AlphaFoldDB" id="A0A2M9Y0N5"/>
<dbReference type="InterPro" id="IPR054480">
    <property type="entry name" value="AHAS_small-like_ACT"/>
</dbReference>
<keyword evidence="8 10" id="KW-0808">Transferase</keyword>
<comment type="function">
    <text evidence="8">Catalyzes the conversion of 2 pyruvate molecules into acetolactate in the first common step of the biosynthetic pathway of the branched-amino acids such as leucine, isoleucine, and valine.</text>
</comment>
<feature type="domain" description="ACT" evidence="9">
    <location>
        <begin position="4"/>
        <end position="78"/>
    </location>
</feature>
<dbReference type="InterPro" id="IPR019455">
    <property type="entry name" value="Acetolactate_synth_ssu_C"/>
</dbReference>
<dbReference type="GO" id="GO:0003984">
    <property type="term" value="F:acetolactate synthase activity"/>
    <property type="evidence" value="ECO:0007669"/>
    <property type="project" value="UniProtKB-UniRule"/>
</dbReference>
<dbReference type="InterPro" id="IPR004789">
    <property type="entry name" value="Acetalactate_synth_ssu"/>
</dbReference>
<protein>
    <recommendedName>
        <fullName evidence="8">Acetolactate synthase small subunit</fullName>
        <shortName evidence="8">AHAS</shortName>
        <shortName evidence="8">ALS</shortName>
        <ecNumber evidence="8">2.2.1.6</ecNumber>
    </recommendedName>
    <alternativeName>
        <fullName evidence="8">Acetohydroxy-acid synthase small subunit</fullName>
    </alternativeName>
</protein>
<comment type="pathway">
    <text evidence="2 8">Amino-acid biosynthesis; L-valine biosynthesis; L-valine from pyruvate: step 1/4.</text>
</comment>
<dbReference type="InterPro" id="IPR045865">
    <property type="entry name" value="ACT-like_dom_sf"/>
</dbReference>
<dbReference type="NCBIfam" id="NF008864">
    <property type="entry name" value="PRK11895.1"/>
    <property type="match status" value="1"/>
</dbReference>
<dbReference type="Gene3D" id="3.30.70.260">
    <property type="match status" value="1"/>
</dbReference>
<dbReference type="UniPathway" id="UPA00047">
    <property type="reaction ID" value="UER00055"/>
</dbReference>
<keyword evidence="6 8" id="KW-0100">Branched-chain amino acid biosynthesis</keyword>
<dbReference type="RefSeq" id="WP_100791155.1">
    <property type="nucleotide sequence ID" value="NZ_NPDQ01000005.1"/>
</dbReference>
<name>A0A2M9Y0N5_9LEPT</name>
<dbReference type="PANTHER" id="PTHR30239">
    <property type="entry name" value="ACETOLACTATE SYNTHASE SMALL SUBUNIT"/>
    <property type="match status" value="1"/>
</dbReference>
<proteinExistence type="inferred from homology"/>
<evidence type="ECO:0000259" key="9">
    <source>
        <dbReference type="PROSITE" id="PS51671"/>
    </source>
</evidence>
<evidence type="ECO:0000256" key="7">
    <source>
        <dbReference type="ARBA" id="ARBA00048670"/>
    </source>
</evidence>
<dbReference type="EC" id="2.2.1.6" evidence="8"/>
<comment type="catalytic activity">
    <reaction evidence="7 8">
        <text>2 pyruvate + H(+) = (2S)-2-acetolactate + CO2</text>
        <dbReference type="Rhea" id="RHEA:25249"/>
        <dbReference type="ChEBI" id="CHEBI:15361"/>
        <dbReference type="ChEBI" id="CHEBI:15378"/>
        <dbReference type="ChEBI" id="CHEBI:16526"/>
        <dbReference type="ChEBI" id="CHEBI:58476"/>
        <dbReference type="EC" id="2.2.1.6"/>
    </reaction>
</comment>
<dbReference type="OrthoDB" id="9787365at2"/>
<evidence type="ECO:0000313" key="10">
    <source>
        <dbReference type="EMBL" id="TGK95157.1"/>
    </source>
</evidence>
<comment type="pathway">
    <text evidence="1 8">Amino-acid biosynthesis; L-isoleucine biosynthesis; L-isoleucine from 2-oxobutanoate: step 1/4.</text>
</comment>
<dbReference type="UniPathway" id="UPA00049">
    <property type="reaction ID" value="UER00059"/>
</dbReference>
<dbReference type="NCBIfam" id="TIGR00119">
    <property type="entry name" value="acolac_sm"/>
    <property type="match status" value="1"/>
</dbReference>
<evidence type="ECO:0000256" key="3">
    <source>
        <dbReference type="ARBA" id="ARBA00006341"/>
    </source>
</evidence>
<evidence type="ECO:0000256" key="5">
    <source>
        <dbReference type="ARBA" id="ARBA00022605"/>
    </source>
</evidence>